<sequence length="174" mass="19172">MAPLVSPIPTPTPVPELPKVMNVESPDMKQTLTMKEQKNGSSVTHTFLTSGEKEHAQQQVFTKTVDLPKTITIPFNAWSPGGNKYFFLKETGSGLDSYIVLTSLGKPVARDLQTVVVEELFAQKYADYKITDVTGWAAPTLLVVNTDKLDGTVGPSFWFDVASLSFTRLSTRFN</sequence>
<protein>
    <submittedName>
        <fullName evidence="1">Uncharacterized protein</fullName>
    </submittedName>
</protein>
<dbReference type="EMBL" id="MHBW01000001">
    <property type="protein sequence ID" value="OGY10057.1"/>
    <property type="molecule type" value="Genomic_DNA"/>
</dbReference>
<proteinExistence type="predicted"/>
<organism evidence="1 2">
    <name type="scientific">Candidatus Blackburnbacteria bacterium RIFCSPHIGHO2_01_FULL_43_15b</name>
    <dbReference type="NCBI Taxonomy" id="1797513"/>
    <lineage>
        <taxon>Bacteria</taxon>
        <taxon>Candidatus Blackburniibacteriota</taxon>
    </lineage>
</organism>
<accession>A0A1G1V3X5</accession>
<name>A0A1G1V3X5_9BACT</name>
<evidence type="ECO:0000313" key="2">
    <source>
        <dbReference type="Proteomes" id="UP000177967"/>
    </source>
</evidence>
<dbReference type="AlphaFoldDB" id="A0A1G1V3X5"/>
<comment type="caution">
    <text evidence="1">The sequence shown here is derived from an EMBL/GenBank/DDBJ whole genome shotgun (WGS) entry which is preliminary data.</text>
</comment>
<evidence type="ECO:0000313" key="1">
    <source>
        <dbReference type="EMBL" id="OGY10057.1"/>
    </source>
</evidence>
<reference evidence="1 2" key="1">
    <citation type="journal article" date="2016" name="Nat. Commun.">
        <title>Thousands of microbial genomes shed light on interconnected biogeochemical processes in an aquifer system.</title>
        <authorList>
            <person name="Anantharaman K."/>
            <person name="Brown C.T."/>
            <person name="Hug L.A."/>
            <person name="Sharon I."/>
            <person name="Castelle C.J."/>
            <person name="Probst A.J."/>
            <person name="Thomas B.C."/>
            <person name="Singh A."/>
            <person name="Wilkins M.J."/>
            <person name="Karaoz U."/>
            <person name="Brodie E.L."/>
            <person name="Williams K.H."/>
            <person name="Hubbard S.S."/>
            <person name="Banfield J.F."/>
        </authorList>
    </citation>
    <scope>NUCLEOTIDE SEQUENCE [LARGE SCALE GENOMIC DNA]</scope>
</reference>
<gene>
    <name evidence="1" type="ORF">A2782_04050</name>
</gene>
<dbReference type="Proteomes" id="UP000177967">
    <property type="component" value="Unassembled WGS sequence"/>
</dbReference>
<dbReference type="STRING" id="1797513.A2782_04050"/>